<dbReference type="PANTHER" id="PTHR45809:SF3">
    <property type="entry name" value="VIRAL IAP-ASSOCIATED FACTOR HOMOLOG"/>
    <property type="match status" value="1"/>
</dbReference>
<dbReference type="AlphaFoldDB" id="A0A6A5BK40"/>
<evidence type="ECO:0000259" key="3">
    <source>
        <dbReference type="Pfam" id="PF02114"/>
    </source>
</evidence>
<dbReference type="Gene3D" id="3.40.30.10">
    <property type="entry name" value="Glutaredoxin"/>
    <property type="match status" value="1"/>
</dbReference>
<comment type="caution">
    <text evidence="4">The sequence shown here is derived from an EMBL/GenBank/DDBJ whole genome shotgun (WGS) entry which is preliminary data.</text>
</comment>
<dbReference type="OMA" id="FCEIRAN"/>
<accession>A0A6A5BK40</accession>
<evidence type="ECO:0000313" key="4">
    <source>
        <dbReference type="EMBL" id="KAF0974410.1"/>
    </source>
</evidence>
<dbReference type="Proteomes" id="UP000444721">
    <property type="component" value="Unassembled WGS sequence"/>
</dbReference>
<feature type="region of interest" description="Disordered" evidence="2">
    <location>
        <begin position="231"/>
        <end position="255"/>
    </location>
</feature>
<gene>
    <name evidence="4" type="ORF">FDP41_006442</name>
</gene>
<feature type="domain" description="Phosducin" evidence="3">
    <location>
        <begin position="36"/>
        <end position="207"/>
    </location>
</feature>
<dbReference type="GO" id="GO:0005737">
    <property type="term" value="C:cytoplasm"/>
    <property type="evidence" value="ECO:0007669"/>
    <property type="project" value="TreeGrafter"/>
</dbReference>
<dbReference type="GO" id="GO:0006457">
    <property type="term" value="P:protein folding"/>
    <property type="evidence" value="ECO:0007669"/>
    <property type="project" value="TreeGrafter"/>
</dbReference>
<name>A0A6A5BK40_NAEFO</name>
<evidence type="ECO:0000256" key="1">
    <source>
        <dbReference type="ARBA" id="ARBA00009686"/>
    </source>
</evidence>
<dbReference type="SUPFAM" id="SSF52833">
    <property type="entry name" value="Thioredoxin-like"/>
    <property type="match status" value="1"/>
</dbReference>
<proteinExistence type="inferred from homology"/>
<dbReference type="OrthoDB" id="45518at2759"/>
<dbReference type="VEuPathDB" id="AmoebaDB:NF0083160"/>
<dbReference type="InterPro" id="IPR024253">
    <property type="entry name" value="Phosducin_thioredoxin-like_dom"/>
</dbReference>
<dbReference type="VEuPathDB" id="AmoebaDB:FDP41_006442"/>
<dbReference type="VEuPathDB" id="AmoebaDB:NfTy_089860"/>
<dbReference type="PANTHER" id="PTHR45809">
    <property type="entry name" value="VIRAL IAP-ASSOCIATED FACTOR HOMOLOG"/>
    <property type="match status" value="1"/>
</dbReference>
<comment type="similarity">
    <text evidence="1">Belongs to the phosducin family.</text>
</comment>
<dbReference type="InterPro" id="IPR036249">
    <property type="entry name" value="Thioredoxin-like_sf"/>
</dbReference>
<evidence type="ECO:0000256" key="2">
    <source>
        <dbReference type="SAM" id="MobiDB-lite"/>
    </source>
</evidence>
<organism evidence="4 5">
    <name type="scientific">Naegleria fowleri</name>
    <name type="common">Brain eating amoeba</name>
    <dbReference type="NCBI Taxonomy" id="5763"/>
    <lineage>
        <taxon>Eukaryota</taxon>
        <taxon>Discoba</taxon>
        <taxon>Heterolobosea</taxon>
        <taxon>Tetramitia</taxon>
        <taxon>Eutetramitia</taxon>
        <taxon>Vahlkampfiidae</taxon>
        <taxon>Naegleria</taxon>
    </lineage>
</organism>
<feature type="compositionally biased region" description="Acidic residues" evidence="2">
    <location>
        <begin position="246"/>
        <end position="255"/>
    </location>
</feature>
<dbReference type="GeneID" id="68113660"/>
<dbReference type="InterPro" id="IPR051498">
    <property type="entry name" value="Phosducin-like_chap/apop_reg"/>
</dbReference>
<keyword evidence="5" id="KW-1185">Reference proteome</keyword>
<evidence type="ECO:0000313" key="5">
    <source>
        <dbReference type="Proteomes" id="UP000444721"/>
    </source>
</evidence>
<dbReference type="EMBL" id="VFQX01000052">
    <property type="protein sequence ID" value="KAF0974410.1"/>
    <property type="molecule type" value="Genomic_DNA"/>
</dbReference>
<reference evidence="4 5" key="1">
    <citation type="journal article" date="2019" name="Sci. Rep.">
        <title>Nanopore sequencing improves the draft genome of the human pathogenic amoeba Naegleria fowleri.</title>
        <authorList>
            <person name="Liechti N."/>
            <person name="Schurch N."/>
            <person name="Bruggmann R."/>
            <person name="Wittwer M."/>
        </authorList>
    </citation>
    <scope>NUCLEOTIDE SEQUENCE [LARGE SCALE GENOMIC DNA]</scope>
    <source>
        <strain evidence="4 5">ATCC 30894</strain>
    </source>
</reference>
<dbReference type="Pfam" id="PF02114">
    <property type="entry name" value="Phosducin"/>
    <property type="match status" value="1"/>
</dbReference>
<protein>
    <recommendedName>
        <fullName evidence="3">Phosducin domain-containing protein</fullName>
    </recommendedName>
</protein>
<sequence length="255" mass="28739">MSKINGIETEWTILQRQHGNLPEALEEKEQDKVVYFKSASEEFENKLSEASLEQLQQIEQDKYLDQEEDDLLQQIKAKRLQELKQKQLANKFGGVKDISATEYVKEVCENPGKGVYVLVHLYAPAREECKILDDRLQTLSQKFLDIKFVRVRGSAAIPNFPDSNCPTLLIYRNGNNLGQFVGLGKIGGREMTAADLEWILAQFGVLKTDMKKPPSARVAGDTGFKFTGDFSSTVGSSSSNRRSAFDLDDDNDDDY</sequence>
<feature type="compositionally biased region" description="Low complexity" evidence="2">
    <location>
        <begin position="231"/>
        <end position="242"/>
    </location>
</feature>
<dbReference type="RefSeq" id="XP_044559123.1">
    <property type="nucleotide sequence ID" value="XM_044710078.1"/>
</dbReference>